<dbReference type="EMBL" id="KZ678598">
    <property type="protein sequence ID" value="PSR78672.1"/>
    <property type="molecule type" value="Genomic_DNA"/>
</dbReference>
<evidence type="ECO:0000313" key="4">
    <source>
        <dbReference type="Proteomes" id="UP000241462"/>
    </source>
</evidence>
<dbReference type="InterPro" id="IPR025122">
    <property type="entry name" value="DUF4048"/>
</dbReference>
<feature type="region of interest" description="Disordered" evidence="1">
    <location>
        <begin position="110"/>
        <end position="160"/>
    </location>
</feature>
<feature type="compositionally biased region" description="Polar residues" evidence="1">
    <location>
        <begin position="58"/>
        <end position="69"/>
    </location>
</feature>
<proteinExistence type="predicted"/>
<feature type="region of interest" description="Disordered" evidence="1">
    <location>
        <begin position="23"/>
        <end position="98"/>
    </location>
</feature>
<name>A0A2T2ZWU6_9PEZI</name>
<protein>
    <recommendedName>
        <fullName evidence="2">DUF4048 domain-containing protein</fullName>
    </recommendedName>
</protein>
<evidence type="ECO:0000256" key="1">
    <source>
        <dbReference type="SAM" id="MobiDB-lite"/>
    </source>
</evidence>
<dbReference type="Pfam" id="PF13257">
    <property type="entry name" value="DUF4048"/>
    <property type="match status" value="1"/>
</dbReference>
<evidence type="ECO:0000259" key="2">
    <source>
        <dbReference type="Pfam" id="PF13257"/>
    </source>
</evidence>
<feature type="domain" description="DUF4048" evidence="2">
    <location>
        <begin position="1"/>
        <end position="76"/>
    </location>
</feature>
<evidence type="ECO:0000313" key="3">
    <source>
        <dbReference type="EMBL" id="PSR78672.1"/>
    </source>
</evidence>
<accession>A0A2T2ZWU6</accession>
<dbReference type="Proteomes" id="UP000241462">
    <property type="component" value="Unassembled WGS sequence"/>
</dbReference>
<feature type="compositionally biased region" description="Polar residues" evidence="1">
    <location>
        <begin position="134"/>
        <end position="152"/>
    </location>
</feature>
<dbReference type="OrthoDB" id="4097086at2759"/>
<dbReference type="InParanoid" id="A0A2T2ZWU6"/>
<keyword evidence="4" id="KW-1185">Reference proteome</keyword>
<reference evidence="3 4" key="1">
    <citation type="journal article" date="2018" name="Mycol. Prog.">
        <title>Coniella lustricola, a new species from submerged detritus.</title>
        <authorList>
            <person name="Raudabaugh D.B."/>
            <person name="Iturriaga T."/>
            <person name="Carver A."/>
            <person name="Mondo S."/>
            <person name="Pangilinan J."/>
            <person name="Lipzen A."/>
            <person name="He G."/>
            <person name="Amirebrahimi M."/>
            <person name="Grigoriev I.V."/>
            <person name="Miller A.N."/>
        </authorList>
    </citation>
    <scope>NUCLEOTIDE SEQUENCE [LARGE SCALE GENOMIC DNA]</scope>
    <source>
        <strain evidence="3 4">B22-T-1</strain>
    </source>
</reference>
<dbReference type="AlphaFoldDB" id="A0A2T2ZWU6"/>
<sequence length="160" mass="16977">MAEDFKAGLWTFVEDLRQVAVGDEPITGAPSGHRRVSGRQSESDRDTIRASAGAARPSVTTVFGGSSDNAAAAKEADPAALGRAPPRRTNSTKRAKHFSWTPLSVDAFDDADWSNWENPHPAPSHPVASPSPRWSATTTNGDVMTTAIPESTNGDDHDAL</sequence>
<organism evidence="3 4">
    <name type="scientific">Coniella lustricola</name>
    <dbReference type="NCBI Taxonomy" id="2025994"/>
    <lineage>
        <taxon>Eukaryota</taxon>
        <taxon>Fungi</taxon>
        <taxon>Dikarya</taxon>
        <taxon>Ascomycota</taxon>
        <taxon>Pezizomycotina</taxon>
        <taxon>Sordariomycetes</taxon>
        <taxon>Sordariomycetidae</taxon>
        <taxon>Diaporthales</taxon>
        <taxon>Schizoparmaceae</taxon>
        <taxon>Coniella</taxon>
    </lineage>
</organism>
<gene>
    <name evidence="3" type="ORF">BD289DRAFT_443591</name>
</gene>